<reference evidence="12" key="1">
    <citation type="journal article" date="2020" name="Stud. Mycol.">
        <title>101 Dothideomycetes genomes: a test case for predicting lifestyles and emergence of pathogens.</title>
        <authorList>
            <person name="Haridas S."/>
            <person name="Albert R."/>
            <person name="Binder M."/>
            <person name="Bloem J."/>
            <person name="Labutti K."/>
            <person name="Salamov A."/>
            <person name="Andreopoulos B."/>
            <person name="Baker S."/>
            <person name="Barry K."/>
            <person name="Bills G."/>
            <person name="Bluhm B."/>
            <person name="Cannon C."/>
            <person name="Castanera R."/>
            <person name="Culley D."/>
            <person name="Daum C."/>
            <person name="Ezra D."/>
            <person name="Gonzalez J."/>
            <person name="Henrissat B."/>
            <person name="Kuo A."/>
            <person name="Liang C."/>
            <person name="Lipzen A."/>
            <person name="Lutzoni F."/>
            <person name="Magnuson J."/>
            <person name="Mondo S."/>
            <person name="Nolan M."/>
            <person name="Ohm R."/>
            <person name="Pangilinan J."/>
            <person name="Park H.-J."/>
            <person name="Ramirez L."/>
            <person name="Alfaro M."/>
            <person name="Sun H."/>
            <person name="Tritt A."/>
            <person name="Yoshinaga Y."/>
            <person name="Zwiers L.-H."/>
            <person name="Turgeon B."/>
            <person name="Goodwin S."/>
            <person name="Spatafora J."/>
            <person name="Crous P."/>
            <person name="Grigoriev I."/>
        </authorList>
    </citation>
    <scope>NUCLEOTIDE SEQUENCE</scope>
    <source>
        <strain evidence="12">CBS 260.36</strain>
    </source>
</reference>
<dbReference type="Gene3D" id="3.30.160.60">
    <property type="entry name" value="Classic Zinc Finger"/>
    <property type="match status" value="2"/>
</dbReference>
<feature type="region of interest" description="Disordered" evidence="10">
    <location>
        <begin position="675"/>
        <end position="698"/>
    </location>
</feature>
<dbReference type="AlphaFoldDB" id="A0A9P4J5A1"/>
<accession>A0A9P4J5A1</accession>
<feature type="region of interest" description="Disordered" evidence="10">
    <location>
        <begin position="465"/>
        <end position="506"/>
    </location>
</feature>
<comment type="caution">
    <text evidence="12">The sequence shown here is derived from an EMBL/GenBank/DDBJ whole genome shotgun (WGS) entry which is preliminary data.</text>
</comment>
<gene>
    <name evidence="12" type="ORF">K461DRAFT_268555</name>
</gene>
<dbReference type="Proteomes" id="UP000799439">
    <property type="component" value="Unassembled WGS sequence"/>
</dbReference>
<dbReference type="FunFam" id="3.30.160.60:FF:000758">
    <property type="entry name" value="C2H2 transcription factor, putative"/>
    <property type="match status" value="1"/>
</dbReference>
<feature type="compositionally biased region" description="Basic and acidic residues" evidence="10">
    <location>
        <begin position="84"/>
        <end position="98"/>
    </location>
</feature>
<evidence type="ECO:0000259" key="11">
    <source>
        <dbReference type="PROSITE" id="PS50157"/>
    </source>
</evidence>
<feature type="compositionally biased region" description="Acidic residues" evidence="10">
    <location>
        <begin position="113"/>
        <end position="125"/>
    </location>
</feature>
<feature type="compositionally biased region" description="Basic and acidic residues" evidence="10">
    <location>
        <begin position="38"/>
        <end position="51"/>
    </location>
</feature>
<dbReference type="Pfam" id="PF00096">
    <property type="entry name" value="zf-C2H2"/>
    <property type="match status" value="1"/>
</dbReference>
<feature type="region of interest" description="Disordered" evidence="10">
    <location>
        <begin position="519"/>
        <end position="617"/>
    </location>
</feature>
<protein>
    <recommendedName>
        <fullName evidence="11">C2H2-type domain-containing protein</fullName>
    </recommendedName>
</protein>
<feature type="compositionally biased region" description="Low complexity" evidence="10">
    <location>
        <begin position="380"/>
        <end position="390"/>
    </location>
</feature>
<dbReference type="InterPro" id="IPR013087">
    <property type="entry name" value="Znf_C2H2_type"/>
</dbReference>
<feature type="compositionally biased region" description="Polar residues" evidence="10">
    <location>
        <begin position="426"/>
        <end position="437"/>
    </location>
</feature>
<feature type="region of interest" description="Disordered" evidence="10">
    <location>
        <begin position="371"/>
        <end position="406"/>
    </location>
</feature>
<feature type="compositionally biased region" description="Polar residues" evidence="10">
    <location>
        <begin position="519"/>
        <end position="535"/>
    </location>
</feature>
<keyword evidence="7" id="KW-0804">Transcription</keyword>
<dbReference type="SUPFAM" id="SSF57667">
    <property type="entry name" value="beta-beta-alpha zinc fingers"/>
    <property type="match status" value="1"/>
</dbReference>
<dbReference type="PANTHER" id="PTHR23235">
    <property type="entry name" value="KRUEPPEL-LIKE TRANSCRIPTION FACTOR"/>
    <property type="match status" value="1"/>
</dbReference>
<evidence type="ECO:0000313" key="12">
    <source>
        <dbReference type="EMBL" id="KAF2152644.1"/>
    </source>
</evidence>
<feature type="compositionally biased region" description="Low complexity" evidence="10">
    <location>
        <begin position="8"/>
        <end position="24"/>
    </location>
</feature>
<dbReference type="PROSITE" id="PS50157">
    <property type="entry name" value="ZINC_FINGER_C2H2_2"/>
    <property type="match status" value="2"/>
</dbReference>
<evidence type="ECO:0000313" key="13">
    <source>
        <dbReference type="Proteomes" id="UP000799439"/>
    </source>
</evidence>
<evidence type="ECO:0000256" key="1">
    <source>
        <dbReference type="ARBA" id="ARBA00004123"/>
    </source>
</evidence>
<dbReference type="InterPro" id="IPR036236">
    <property type="entry name" value="Znf_C2H2_sf"/>
</dbReference>
<organism evidence="12 13">
    <name type="scientific">Myriangium duriaei CBS 260.36</name>
    <dbReference type="NCBI Taxonomy" id="1168546"/>
    <lineage>
        <taxon>Eukaryota</taxon>
        <taxon>Fungi</taxon>
        <taxon>Dikarya</taxon>
        <taxon>Ascomycota</taxon>
        <taxon>Pezizomycotina</taxon>
        <taxon>Dothideomycetes</taxon>
        <taxon>Dothideomycetidae</taxon>
        <taxon>Myriangiales</taxon>
        <taxon>Myriangiaceae</taxon>
        <taxon>Myriangium</taxon>
    </lineage>
</organism>
<dbReference type="OrthoDB" id="624345at2759"/>
<evidence type="ECO:0000256" key="8">
    <source>
        <dbReference type="ARBA" id="ARBA00023242"/>
    </source>
</evidence>
<evidence type="ECO:0000256" key="3">
    <source>
        <dbReference type="ARBA" id="ARBA00022737"/>
    </source>
</evidence>
<evidence type="ECO:0000256" key="4">
    <source>
        <dbReference type="ARBA" id="ARBA00022771"/>
    </source>
</evidence>
<evidence type="ECO:0000256" key="2">
    <source>
        <dbReference type="ARBA" id="ARBA00022723"/>
    </source>
</evidence>
<feature type="region of interest" description="Disordered" evidence="10">
    <location>
        <begin position="420"/>
        <end position="448"/>
    </location>
</feature>
<dbReference type="PANTHER" id="PTHR23235:SF127">
    <property type="entry name" value="TRANSCRIPTION FACTOR, PUTATIVE (AFU_ORTHOLOGUE AFUA_3G09820)-RELATED"/>
    <property type="match status" value="1"/>
</dbReference>
<keyword evidence="5" id="KW-0862">Zinc</keyword>
<feature type="region of interest" description="Disordered" evidence="10">
    <location>
        <begin position="1"/>
        <end position="141"/>
    </location>
</feature>
<sequence length="715" mass="77133">MATTTTYHPPASHFSPPSHSSTPSLRDVRSPRPFLDSAPRKDADIDSKMADASDALTPTRSDFAGIPGQKALPTTPFSPAEIAKTPETDRSDTDRDDPSSPAGSKGASHEDVEMGDDGDQEESDNESASSDPQQLKKKKKGQRFFCTDYPPCNLSFTRSEHLARHIRKHTGERPFQCHCGRRFSRLDNLRQHAQTVHVNEEIPGDSLAATGTRFQRQIRTDRVRAPGRARAGTGPGASHARGHSRNLSSSSITSTMSSMSAMPEEARRRPPPLAMAQENTPRRVMAETYAMPGGTPPTQYAYYSQPSPSGYSSPTSATFSTGGNSPRFPIQSPTIAPRAGYFQQPPPNTRRLSVPSVASPYQAYPPSYQNAPPHAGPYHSSTVSTSSIASPRASHYSHSRRESDAELEWRRRTWHPGTYAAHVQRPATSGLSYQQTPDDARPTTAGQPAATQITRLPGIESFDHAPAAASTHRPSSPMRIDDSNRPPVYLGPSDTGAPGPDSRRSNSVWEASLHQNLNRLDITNNTSPRQSTNFSRPALPAFSFPQAPLPVEPASHNQAAAPGGSDATLTPNRRQGWYGGPLNRSQPISIADRASPVESASSDGVPTPSTSHGKEAHPAIVHAGGMVEVRPPGMIMNEEQQMSMHPHETSKPGPARADSGSHLYTHARAASQGHPYLMQGGYDHRSYPPPSSQPTGGMGRLEALVAVATSENVHR</sequence>
<dbReference type="GO" id="GO:0008270">
    <property type="term" value="F:zinc ion binding"/>
    <property type="evidence" value="ECO:0007669"/>
    <property type="project" value="UniProtKB-KW"/>
</dbReference>
<proteinExistence type="predicted"/>
<dbReference type="EMBL" id="ML996086">
    <property type="protein sequence ID" value="KAF2152644.1"/>
    <property type="molecule type" value="Genomic_DNA"/>
</dbReference>
<dbReference type="FunFam" id="3.30.160.60:FF:000606">
    <property type="entry name" value="C2H2 transcription factor, putative"/>
    <property type="match status" value="1"/>
</dbReference>
<dbReference type="GO" id="GO:0005634">
    <property type="term" value="C:nucleus"/>
    <property type="evidence" value="ECO:0007669"/>
    <property type="project" value="UniProtKB-SubCell"/>
</dbReference>
<feature type="region of interest" description="Disordered" evidence="10">
    <location>
        <begin position="641"/>
        <end position="660"/>
    </location>
</feature>
<dbReference type="GO" id="GO:0000981">
    <property type="term" value="F:DNA-binding transcription factor activity, RNA polymerase II-specific"/>
    <property type="evidence" value="ECO:0007669"/>
    <property type="project" value="TreeGrafter"/>
</dbReference>
<keyword evidence="8" id="KW-0539">Nucleus</keyword>
<feature type="region of interest" description="Disordered" evidence="10">
    <location>
        <begin position="219"/>
        <end position="322"/>
    </location>
</feature>
<evidence type="ECO:0000256" key="7">
    <source>
        <dbReference type="ARBA" id="ARBA00023163"/>
    </source>
</evidence>
<feature type="compositionally biased region" description="Low complexity" evidence="10">
    <location>
        <begin position="296"/>
        <end position="318"/>
    </location>
</feature>
<evidence type="ECO:0000256" key="6">
    <source>
        <dbReference type="ARBA" id="ARBA00023015"/>
    </source>
</evidence>
<evidence type="ECO:0000256" key="9">
    <source>
        <dbReference type="PROSITE-ProRule" id="PRU00042"/>
    </source>
</evidence>
<keyword evidence="3" id="KW-0677">Repeat</keyword>
<dbReference type="GO" id="GO:0051701">
    <property type="term" value="P:biological process involved in interaction with host"/>
    <property type="evidence" value="ECO:0007669"/>
    <property type="project" value="UniProtKB-ARBA"/>
</dbReference>
<evidence type="ECO:0000256" key="5">
    <source>
        <dbReference type="ARBA" id="ARBA00022833"/>
    </source>
</evidence>
<feature type="compositionally biased region" description="Low complexity" evidence="10">
    <location>
        <begin position="248"/>
        <end position="263"/>
    </location>
</feature>
<feature type="domain" description="C2H2-type" evidence="11">
    <location>
        <begin position="144"/>
        <end position="174"/>
    </location>
</feature>
<feature type="domain" description="C2H2-type" evidence="11">
    <location>
        <begin position="175"/>
        <end position="202"/>
    </location>
</feature>
<feature type="compositionally biased region" description="Polar residues" evidence="10">
    <location>
        <begin position="598"/>
        <end position="611"/>
    </location>
</feature>
<evidence type="ECO:0000256" key="10">
    <source>
        <dbReference type="SAM" id="MobiDB-lite"/>
    </source>
</evidence>
<comment type="subcellular location">
    <subcellularLocation>
        <location evidence="1">Nucleus</location>
    </subcellularLocation>
</comment>
<keyword evidence="6" id="KW-0805">Transcription regulation</keyword>
<keyword evidence="13" id="KW-1185">Reference proteome</keyword>
<keyword evidence="2" id="KW-0479">Metal-binding</keyword>
<name>A0A9P4J5A1_9PEZI</name>
<dbReference type="GO" id="GO:0000978">
    <property type="term" value="F:RNA polymerase II cis-regulatory region sequence-specific DNA binding"/>
    <property type="evidence" value="ECO:0007669"/>
    <property type="project" value="TreeGrafter"/>
</dbReference>
<keyword evidence="4 9" id="KW-0863">Zinc-finger</keyword>